<dbReference type="InterPro" id="IPR024752">
    <property type="entry name" value="Myb/SANT-like_dom"/>
</dbReference>
<evidence type="ECO:0000259" key="1">
    <source>
        <dbReference type="Pfam" id="PF12776"/>
    </source>
</evidence>
<dbReference type="InterPro" id="IPR052579">
    <property type="entry name" value="Zinc_finger_SWIM"/>
</dbReference>
<dbReference type="OrthoDB" id="1582947at2759"/>
<organism evidence="2 3">
    <name type="scientific">Artemisia annua</name>
    <name type="common">Sweet wormwood</name>
    <dbReference type="NCBI Taxonomy" id="35608"/>
    <lineage>
        <taxon>Eukaryota</taxon>
        <taxon>Viridiplantae</taxon>
        <taxon>Streptophyta</taxon>
        <taxon>Embryophyta</taxon>
        <taxon>Tracheophyta</taxon>
        <taxon>Spermatophyta</taxon>
        <taxon>Magnoliopsida</taxon>
        <taxon>eudicotyledons</taxon>
        <taxon>Gunneridae</taxon>
        <taxon>Pentapetalae</taxon>
        <taxon>asterids</taxon>
        <taxon>campanulids</taxon>
        <taxon>Asterales</taxon>
        <taxon>Asteraceae</taxon>
        <taxon>Asteroideae</taxon>
        <taxon>Anthemideae</taxon>
        <taxon>Artemisiinae</taxon>
        <taxon>Artemisia</taxon>
    </lineage>
</organism>
<sequence length="577" mass="66293">MITGSDLVGKVHGSLVRVSKVRGQTLKAHKSIQYNRRFVTADTMEGPKSRKNWTNEMIKVLLDTCIEEMKTAGMNGVSFCRSSWVRLGRVLKDKFGKDFTQKEMKNIFDNLKAKYIGWLYLKNKTRNIYNPQTKMFNLTPEEWEDFKKVRGPMHHPKWQTNTPNERLLLQSLDQFVGCINEIVLSQVTEINESFERSRIFHYHQHNIPCFNLLRGFVSNEALDMILGEVHRLHDPEFEYSMCGCQVRKSCGLPCACVLSAYLFSGEYIPLESVDFFWRTLDVSWSKPLEDEDIQCDDDLHIFKENFNKQSNVGKLSFLRKLGCISNPSALLIKEPAGKKNPWTTKQETTKKKCADPKIQVPSKSSHSTKFFGVDLNEEPPTHSSCSNYETRAHDVFLDLNQEPPRHSSYVSQSSMKRVPERFLKQLPHIFHPYVTDLQDVTGDGNCGFRYVVVALGLPQDQWRRIWCDLVQELDFNQQKYKYIYGTRAGKFMEMPNTGLVISSTYKRVVISLTHGGNVGGCTTSFPLWSSPPQSEPHEKIVIVHVDNYYIKATLREGCPLLLTHSLWITYISGNASA</sequence>
<evidence type="ECO:0000313" key="2">
    <source>
        <dbReference type="EMBL" id="PWA83497.1"/>
    </source>
</evidence>
<dbReference type="EMBL" id="PKPP01001343">
    <property type="protein sequence ID" value="PWA83497.1"/>
    <property type="molecule type" value="Genomic_DNA"/>
</dbReference>
<dbReference type="PANTHER" id="PTHR31569">
    <property type="entry name" value="SWIM-TYPE DOMAIN-CONTAINING PROTEIN"/>
    <property type="match status" value="1"/>
</dbReference>
<proteinExistence type="predicted"/>
<evidence type="ECO:0000313" key="3">
    <source>
        <dbReference type="Proteomes" id="UP000245207"/>
    </source>
</evidence>
<dbReference type="Proteomes" id="UP000245207">
    <property type="component" value="Unassembled WGS sequence"/>
</dbReference>
<accession>A0A2U1PCN7</accession>
<dbReference type="CDD" id="cd22744">
    <property type="entry name" value="OTU"/>
    <property type="match status" value="1"/>
</dbReference>
<protein>
    <recommendedName>
        <fullName evidence="1">Myb/SANT-like domain-containing protein</fullName>
    </recommendedName>
</protein>
<gene>
    <name evidence="2" type="ORF">CTI12_AA168340</name>
</gene>
<comment type="caution">
    <text evidence="2">The sequence shown here is derived from an EMBL/GenBank/DDBJ whole genome shotgun (WGS) entry which is preliminary data.</text>
</comment>
<keyword evidence="3" id="KW-1185">Reference proteome</keyword>
<dbReference type="Pfam" id="PF12776">
    <property type="entry name" value="Myb_DNA-bind_3"/>
    <property type="match status" value="1"/>
</dbReference>
<feature type="domain" description="Myb/SANT-like" evidence="1">
    <location>
        <begin position="52"/>
        <end position="145"/>
    </location>
</feature>
<dbReference type="PANTHER" id="PTHR31569:SF4">
    <property type="entry name" value="SWIM-TYPE DOMAIN-CONTAINING PROTEIN"/>
    <property type="match status" value="1"/>
</dbReference>
<reference evidence="2 3" key="1">
    <citation type="journal article" date="2018" name="Mol. Plant">
        <title>The genome of Artemisia annua provides insight into the evolution of Asteraceae family and artemisinin biosynthesis.</title>
        <authorList>
            <person name="Shen Q."/>
            <person name="Zhang L."/>
            <person name="Liao Z."/>
            <person name="Wang S."/>
            <person name="Yan T."/>
            <person name="Shi P."/>
            <person name="Liu M."/>
            <person name="Fu X."/>
            <person name="Pan Q."/>
            <person name="Wang Y."/>
            <person name="Lv Z."/>
            <person name="Lu X."/>
            <person name="Zhang F."/>
            <person name="Jiang W."/>
            <person name="Ma Y."/>
            <person name="Chen M."/>
            <person name="Hao X."/>
            <person name="Li L."/>
            <person name="Tang Y."/>
            <person name="Lv G."/>
            <person name="Zhou Y."/>
            <person name="Sun X."/>
            <person name="Brodelius P.E."/>
            <person name="Rose J.K.C."/>
            <person name="Tang K."/>
        </authorList>
    </citation>
    <scope>NUCLEOTIDE SEQUENCE [LARGE SCALE GENOMIC DNA]</scope>
    <source>
        <strain evidence="3">cv. Huhao1</strain>
        <tissue evidence="2">Leaf</tissue>
    </source>
</reference>
<name>A0A2U1PCN7_ARTAN</name>
<dbReference type="AlphaFoldDB" id="A0A2U1PCN7"/>